<dbReference type="Proteomes" id="UP000009007">
    <property type="component" value="Chromosome I"/>
</dbReference>
<evidence type="ECO:0000313" key="9">
    <source>
        <dbReference type="Proteomes" id="UP000009007"/>
    </source>
</evidence>
<gene>
    <name evidence="8" type="ordered locus">BN140_2416</name>
</gene>
<evidence type="ECO:0000256" key="3">
    <source>
        <dbReference type="ARBA" id="ARBA00022692"/>
    </source>
</evidence>
<protein>
    <submittedName>
        <fullName evidence="8">Membrane-associated protein</fullName>
    </submittedName>
</protein>
<accession>I7LNR7</accession>
<keyword evidence="3 6" id="KW-0812">Transmembrane</keyword>
<organism evidence="8 9">
    <name type="scientific">Methanoculleus bourgensis (strain ATCC 43281 / DSM 3045 / OCM 15 / MS2)</name>
    <name type="common">Methanogenium bourgense</name>
    <dbReference type="NCBI Taxonomy" id="1201294"/>
    <lineage>
        <taxon>Archaea</taxon>
        <taxon>Methanobacteriati</taxon>
        <taxon>Methanobacteriota</taxon>
        <taxon>Stenosarchaea group</taxon>
        <taxon>Methanomicrobia</taxon>
        <taxon>Methanomicrobiales</taxon>
        <taxon>Methanomicrobiaceae</taxon>
        <taxon>Methanoculleus</taxon>
    </lineage>
</organism>
<dbReference type="InterPro" id="IPR032818">
    <property type="entry name" value="DedA-like"/>
</dbReference>
<name>I7LNR7_METBM</name>
<dbReference type="PATRIC" id="fig|1201294.9.peg.2696"/>
<evidence type="ECO:0000256" key="1">
    <source>
        <dbReference type="ARBA" id="ARBA00004651"/>
    </source>
</evidence>
<feature type="transmembrane region" description="Helical" evidence="6">
    <location>
        <begin position="154"/>
        <end position="176"/>
    </location>
</feature>
<dbReference type="RefSeq" id="WP_014868310.1">
    <property type="nucleotide sequence ID" value="NC_018227.2"/>
</dbReference>
<evidence type="ECO:0000256" key="2">
    <source>
        <dbReference type="ARBA" id="ARBA00022475"/>
    </source>
</evidence>
<evidence type="ECO:0000256" key="4">
    <source>
        <dbReference type="ARBA" id="ARBA00022989"/>
    </source>
</evidence>
<evidence type="ECO:0000256" key="5">
    <source>
        <dbReference type="ARBA" id="ARBA00023136"/>
    </source>
</evidence>
<evidence type="ECO:0000313" key="8">
    <source>
        <dbReference type="EMBL" id="CCJ37339.1"/>
    </source>
</evidence>
<dbReference type="KEGG" id="mbg:BN140_2416"/>
<evidence type="ECO:0000259" key="7">
    <source>
        <dbReference type="Pfam" id="PF09335"/>
    </source>
</evidence>
<feature type="transmembrane region" description="Helical" evidence="6">
    <location>
        <begin position="28"/>
        <end position="50"/>
    </location>
</feature>
<dbReference type="PANTHER" id="PTHR30353">
    <property type="entry name" value="INNER MEMBRANE PROTEIN DEDA-RELATED"/>
    <property type="match status" value="1"/>
</dbReference>
<dbReference type="InterPro" id="IPR032816">
    <property type="entry name" value="VTT_dom"/>
</dbReference>
<dbReference type="STRING" id="1201294.BN140_2416"/>
<feature type="transmembrane region" description="Helical" evidence="6">
    <location>
        <begin position="70"/>
        <end position="91"/>
    </location>
</feature>
<dbReference type="AlphaFoldDB" id="I7LNR7"/>
<dbReference type="BioCyc" id="MBOU1201294:BN140_RS11985-MONOMER"/>
<dbReference type="PANTHER" id="PTHR30353:SF0">
    <property type="entry name" value="TRANSMEMBRANE PROTEIN"/>
    <property type="match status" value="1"/>
</dbReference>
<feature type="domain" description="VTT" evidence="7">
    <location>
        <begin position="50"/>
        <end position="174"/>
    </location>
</feature>
<dbReference type="EMBL" id="HE964772">
    <property type="protein sequence ID" value="CCJ37339.1"/>
    <property type="molecule type" value="Genomic_DNA"/>
</dbReference>
<dbReference type="HOGENOM" id="CLU_044208_6_1_2"/>
<evidence type="ECO:0000256" key="6">
    <source>
        <dbReference type="SAM" id="Phobius"/>
    </source>
</evidence>
<feature type="transmembrane region" description="Helical" evidence="6">
    <location>
        <begin position="188"/>
        <end position="208"/>
    </location>
</feature>
<reference evidence="9" key="1">
    <citation type="journal article" date="2012" name="J. Bacteriol.">
        <title>Complete genome sequence of the hydrogenotrophic, methanogenic archaeon Methanoculleus bourgensis strain MS2T, isolated from a sewage sludge digester.</title>
        <authorList>
            <person name="Maus I."/>
            <person name="Wibberg D."/>
            <person name="Stantscheff R."/>
            <person name="Eikmeyer F.G."/>
            <person name="Seffner A."/>
            <person name="Boelter J."/>
            <person name="Szczepanowski R."/>
            <person name="Blom J."/>
            <person name="Jaenicke S."/>
            <person name="Konig H."/>
            <person name="Puhler A."/>
            <person name="Schluter A."/>
        </authorList>
    </citation>
    <scope>NUCLEOTIDE SEQUENCE [LARGE SCALE GENOMIC DNA]</scope>
    <source>
        <strain evidence="9">ATCC 43281 / DSM 3045 / OCM 15 / MS2</strain>
    </source>
</reference>
<dbReference type="GO" id="GO:0005886">
    <property type="term" value="C:plasma membrane"/>
    <property type="evidence" value="ECO:0007669"/>
    <property type="project" value="UniProtKB-SubCell"/>
</dbReference>
<keyword evidence="9" id="KW-1185">Reference proteome</keyword>
<proteinExistence type="predicted"/>
<keyword evidence="4 6" id="KW-1133">Transmembrane helix</keyword>
<keyword evidence="2" id="KW-1003">Cell membrane</keyword>
<comment type="subcellular location">
    <subcellularLocation>
        <location evidence="1">Cell membrane</location>
        <topology evidence="1">Multi-pass membrane protein</topology>
    </subcellularLocation>
</comment>
<sequence length="211" mass="23414">MFEQVQHIINTAIHFDIFLPLFIEKYGLFAYLIIFFIIFLETGLVVAPYLPGDSLLFLVGAISAHGDLNILLSIALLALAAIAGDTINYWIGKSFGTRFISKGIPLVKREHIERTEVYFREYGGKTIVIARFIPFVRTLAPFLAGAGRMDYSRFLVYNVSGGALWVSGFILAGYFFGNLPIVSDHFNMVILLIIAVSLIGVGSMILDLKRG</sequence>
<dbReference type="GeneID" id="13354397"/>
<keyword evidence="5 6" id="KW-0472">Membrane</keyword>
<dbReference type="Pfam" id="PF09335">
    <property type="entry name" value="VTT_dom"/>
    <property type="match status" value="1"/>
</dbReference>